<keyword evidence="5" id="KW-0285">Flavoprotein</keyword>
<gene>
    <name evidence="12" type="ORF">UQ64_28700</name>
</gene>
<evidence type="ECO:0000256" key="5">
    <source>
        <dbReference type="ARBA" id="ARBA00022630"/>
    </source>
</evidence>
<dbReference type="InterPro" id="IPR007329">
    <property type="entry name" value="FMN-bd"/>
</dbReference>
<evidence type="ECO:0000256" key="8">
    <source>
        <dbReference type="ARBA" id="ARBA00049922"/>
    </source>
</evidence>
<evidence type="ECO:0000256" key="3">
    <source>
        <dbReference type="ARBA" id="ARBA00013137"/>
    </source>
</evidence>
<dbReference type="PRINTS" id="PR00411">
    <property type="entry name" value="PNDRDTASEI"/>
</dbReference>
<dbReference type="GO" id="GO:0033765">
    <property type="term" value="F:steroid dehydrogenase activity, acting on the CH-CH group of donors"/>
    <property type="evidence" value="ECO:0007669"/>
    <property type="project" value="UniProtKB-ARBA"/>
</dbReference>
<accession>A0A0W1AS86</accession>
<comment type="cofactor">
    <cofactor evidence="2">
        <name>FAD</name>
        <dbReference type="ChEBI" id="CHEBI:57692"/>
    </cofactor>
</comment>
<evidence type="ECO:0000256" key="2">
    <source>
        <dbReference type="ARBA" id="ARBA00001974"/>
    </source>
</evidence>
<dbReference type="PROSITE" id="PS51257">
    <property type="entry name" value="PROKAR_LIPOPROTEIN"/>
    <property type="match status" value="1"/>
</dbReference>
<dbReference type="GO" id="GO:0010181">
    <property type="term" value="F:FMN binding"/>
    <property type="evidence" value="ECO:0007669"/>
    <property type="project" value="InterPro"/>
</dbReference>
<keyword evidence="10" id="KW-0732">Signal</keyword>
<feature type="domain" description="FMN-binding" evidence="11">
    <location>
        <begin position="51"/>
        <end position="125"/>
    </location>
</feature>
<comment type="caution">
    <text evidence="12">The sequence shown here is derived from an EMBL/GenBank/DDBJ whole genome shotgun (WGS) entry which is preliminary data.</text>
</comment>
<feature type="compositionally biased region" description="Polar residues" evidence="9">
    <location>
        <begin position="25"/>
        <end position="37"/>
    </location>
</feature>
<keyword evidence="7" id="KW-0560">Oxidoreductase</keyword>
<dbReference type="Proteomes" id="UP000054709">
    <property type="component" value="Unassembled WGS sequence"/>
</dbReference>
<proteinExistence type="predicted"/>
<dbReference type="GO" id="GO:0008202">
    <property type="term" value="P:steroid metabolic process"/>
    <property type="evidence" value="ECO:0007669"/>
    <property type="project" value="UniProtKB-ARBA"/>
</dbReference>
<dbReference type="Gene3D" id="3.50.50.60">
    <property type="entry name" value="FAD/NAD(P)-binding domain"/>
    <property type="match status" value="1"/>
</dbReference>
<keyword evidence="13" id="KW-1185">Reference proteome</keyword>
<dbReference type="InterPro" id="IPR050315">
    <property type="entry name" value="FAD-oxidoreductase_2"/>
</dbReference>
<dbReference type="Gene3D" id="3.90.700.10">
    <property type="entry name" value="Succinate dehydrogenase/fumarate reductase flavoprotein, catalytic domain"/>
    <property type="match status" value="1"/>
</dbReference>
<dbReference type="InterPro" id="IPR027477">
    <property type="entry name" value="Succ_DH/fumarate_Rdtase_cat_sf"/>
</dbReference>
<dbReference type="OrthoDB" id="9806724at2"/>
<dbReference type="InterPro" id="IPR036188">
    <property type="entry name" value="FAD/NAD-bd_sf"/>
</dbReference>
<dbReference type="Pfam" id="PF00890">
    <property type="entry name" value="FAD_binding_2"/>
    <property type="match status" value="1"/>
</dbReference>
<keyword evidence="6" id="KW-0274">FAD</keyword>
<evidence type="ECO:0000313" key="13">
    <source>
        <dbReference type="Proteomes" id="UP000054709"/>
    </source>
</evidence>
<dbReference type="InterPro" id="IPR003953">
    <property type="entry name" value="FAD-dep_OxRdtase_2_FAD-bd"/>
</dbReference>
<dbReference type="SUPFAM" id="SSF51905">
    <property type="entry name" value="FAD/NAD(P)-binding domain"/>
    <property type="match status" value="1"/>
</dbReference>
<dbReference type="RefSeq" id="WP_060626212.1">
    <property type="nucleotide sequence ID" value="NZ_LCZJ02000037.1"/>
</dbReference>
<comment type="cofactor">
    <cofactor evidence="1">
        <name>FMN</name>
        <dbReference type="ChEBI" id="CHEBI:58210"/>
    </cofactor>
</comment>
<dbReference type="GO" id="GO:0016020">
    <property type="term" value="C:membrane"/>
    <property type="evidence" value="ECO:0007669"/>
    <property type="project" value="InterPro"/>
</dbReference>
<evidence type="ECO:0000256" key="1">
    <source>
        <dbReference type="ARBA" id="ARBA00001917"/>
    </source>
</evidence>
<protein>
    <recommendedName>
        <fullName evidence="4">Urocanate reductase</fullName>
        <ecNumber evidence="3">1.3.99.33</ecNumber>
    </recommendedName>
</protein>
<dbReference type="PANTHER" id="PTHR43400:SF10">
    <property type="entry name" value="3-OXOSTEROID 1-DEHYDROGENASE"/>
    <property type="match status" value="1"/>
</dbReference>
<dbReference type="PANTHER" id="PTHR43400">
    <property type="entry name" value="FUMARATE REDUCTASE"/>
    <property type="match status" value="1"/>
</dbReference>
<organism evidence="12 13">
    <name type="scientific">Paenibacillus etheri</name>
    <dbReference type="NCBI Taxonomy" id="1306852"/>
    <lineage>
        <taxon>Bacteria</taxon>
        <taxon>Bacillati</taxon>
        <taxon>Bacillota</taxon>
        <taxon>Bacilli</taxon>
        <taxon>Bacillales</taxon>
        <taxon>Paenibacillaceae</taxon>
        <taxon>Paenibacillus</taxon>
    </lineage>
</organism>
<evidence type="ECO:0000256" key="9">
    <source>
        <dbReference type="SAM" id="MobiDB-lite"/>
    </source>
</evidence>
<evidence type="ECO:0000256" key="7">
    <source>
        <dbReference type="ARBA" id="ARBA00023002"/>
    </source>
</evidence>
<comment type="catalytic activity">
    <reaction evidence="8">
        <text>dihydrourocanate + A = urocanate + AH2</text>
        <dbReference type="Rhea" id="RHEA:36059"/>
        <dbReference type="ChEBI" id="CHEBI:13193"/>
        <dbReference type="ChEBI" id="CHEBI:17499"/>
        <dbReference type="ChEBI" id="CHEBI:27247"/>
        <dbReference type="ChEBI" id="CHEBI:72991"/>
        <dbReference type="EC" id="1.3.99.33"/>
    </reaction>
</comment>
<dbReference type="SUPFAM" id="SSF56425">
    <property type="entry name" value="Succinate dehydrogenase/fumarate reductase flavoprotein, catalytic domain"/>
    <property type="match status" value="1"/>
</dbReference>
<dbReference type="Gene3D" id="3.90.1010.20">
    <property type="match status" value="1"/>
</dbReference>
<dbReference type="EMBL" id="LCZJ02000037">
    <property type="protein sequence ID" value="KTD84141.1"/>
    <property type="molecule type" value="Genomic_DNA"/>
</dbReference>
<evidence type="ECO:0000256" key="6">
    <source>
        <dbReference type="ARBA" id="ARBA00022827"/>
    </source>
</evidence>
<feature type="region of interest" description="Disordered" evidence="9">
    <location>
        <begin position="25"/>
        <end position="46"/>
    </location>
</feature>
<dbReference type="Pfam" id="PF04205">
    <property type="entry name" value="FMN_bind"/>
    <property type="match status" value="1"/>
</dbReference>
<dbReference type="SMART" id="SM00900">
    <property type="entry name" value="FMN_bind"/>
    <property type="match status" value="1"/>
</dbReference>
<feature type="signal peptide" evidence="10">
    <location>
        <begin position="1"/>
        <end position="24"/>
    </location>
</feature>
<feature type="chain" id="PRO_5038784650" description="Urocanate reductase" evidence="10">
    <location>
        <begin position="25"/>
        <end position="649"/>
    </location>
</feature>
<dbReference type="EC" id="1.3.99.33" evidence="3"/>
<sequence>MKKCRMILRLFLCISLLLSVVGCTDNTDSSQSPSTEKTSYKAGTYTGVGKGNNGPVKVEVVFSEDQITSVEVKENSETPGIYEKAAERIPADIVAHQSLAVDAVTGASVVSNAIIEAVADAVQQAGGDTVALKAVAVTKQEGKAEEITVDVVVVGAGAAGTAATLVSVEQGANTLLIEKTAVASGAGTLAGGMFAVDSTQQKEQNKVVDKEWLFKKYMETSNYHANARLVRTIMDNAGKTVDWMNKNGAKLVLTDPGQSGQKALVGTPATIHGYVEGGSIALEKLRNQIETKGGKIMFETPAEQLIKDDKGNVTGVIAKKADGGELKIHAKSVILATGGYGGNAEMMKEHFGEKAGTGLIASATGDGLKMAWDVGAAELGTDLAQWYHYMPNPELSKKMENPYVLWDLTALPLLWVNKNGERYINEDIVFDFAYGSSAIYEQPDASHWALFDQQLIETVKTKGLIEYADLYSSFKGKKQGFMEFNEPFDTDTNYKSTVTPFDYTPIMEEAIQSGVIVKGDTIAELASKISVDEKTLTATVNRYNGFSKKGVDEDFFKDKEYLHPVEKGPFYALSTSARCLGTLGGVKINEDIQAVNDQSKPIPGLWVAGNDAGGMYGNTYITIEGGTLGFAYTSGKLAGENAAEYAKKN</sequence>
<evidence type="ECO:0000256" key="10">
    <source>
        <dbReference type="SAM" id="SignalP"/>
    </source>
</evidence>
<reference evidence="12 13" key="1">
    <citation type="journal article" date="2015" name="Int. Biodeterior. Biodegradation">
        <title>Physiological and genetic screening methods for the isolation of methyl tert-butyl ether-degrading bacteria for bioremediation purposes.</title>
        <authorList>
            <person name="Guisado I.M."/>
            <person name="Purswani J."/>
            <person name="Gonzalez Lopez J."/>
            <person name="Pozo C."/>
        </authorList>
    </citation>
    <scope>NUCLEOTIDE SEQUENCE [LARGE SCALE GENOMIC DNA]</scope>
    <source>
        <strain evidence="12 13">SH7</strain>
    </source>
</reference>
<name>A0A0W1AS86_9BACL</name>
<dbReference type="AlphaFoldDB" id="A0A0W1AS86"/>
<evidence type="ECO:0000256" key="4">
    <source>
        <dbReference type="ARBA" id="ARBA00015872"/>
    </source>
</evidence>
<evidence type="ECO:0000259" key="11">
    <source>
        <dbReference type="SMART" id="SM00900"/>
    </source>
</evidence>
<evidence type="ECO:0000313" key="12">
    <source>
        <dbReference type="EMBL" id="KTD84141.1"/>
    </source>
</evidence>